<evidence type="ECO:0000313" key="1">
    <source>
        <dbReference type="EMBL" id="KAI0061237.1"/>
    </source>
</evidence>
<keyword evidence="2" id="KW-1185">Reference proteome</keyword>
<protein>
    <submittedName>
        <fullName evidence="1">Uncharacterized protein</fullName>
    </submittedName>
</protein>
<sequence>MFLSRIMKKISQPNLRRGHSVNDSQEGTPSKNLSASDTFPIPKRHTVRSVSSPGENSTSTVATPPLPIGHIATPTPEDGIKALVNPTMFVTNFAVNPLPVTPEPPYAHEEQAPREGVESIETTLTKTWDQVRDGSKKSPEVIRAITAVESQLSAVPGKLSMYKPMITAAIGTIESTDLAKTVQSGIARFFEGMPLFMKALDEVAKVHPFVRVAVMAFQTVYMLEQKRRDNEKKIVALYVEMKDMMSVLLRLKDVPKEKVIAPDNRSLEDRIGTLVRKTAEDIKDCSNACDTFSKKRLIAKVLQGPMWDLKLLDYVAKFGKRRNEFEFELTLHMSQSMDAAAVKLDIVDGTTKNINAKMDAMMSLFQSLVSNAQKTVSDMVQAKGGIKVVCNDDKLLKEVDTQAEKSLNRRLDSRQKNGPDDLKQLKHDLSDDPDTAMQKNMVVFLRKFEVQRQQIVDELTVVVDRATDRIIKEVRNGAHERILDQSIHDIWKDMGWRGNVKARHFVLALRDYYLEKLDEEAKDVHNTDAGVDTVHSDAWAIKFIDIASLQPISESFDDDASGFITIAEMNRFTGNRPHDWSLAHWVAFWAVGWKASMIDYAEKIDAILAKMDGICKEILPANRSSVETYALLVWDSVEALTVTLKDEYSLINQDKFATYIQSEEDRLKERLKGVDYIIDDKDTLSLIAGVGRPEKTVFPVLYLLLKRHYDIMRIARTKVISPKEMADSAESISNVMSVMSDRVSDLQNIFRQQKLDPNSQFETFAFGMFKYLHKDANLKTSEYVKNLNPAVTLMYDDEMYDGETINQQPNSTDVEPPLRHIIGRWNGYFYDSSEERETWGGQSMFTIVIEPAEGEGNFKGVGWDSRGRYTFDGSCKINSEKVTEVKLSASINPLDIYVEGKYDPERAAIDGTWSYFAEPVDWFLSRKITFKRIPPQYLVYYPDIATMNVNKARSLWSFAIQSVLRDVRCQKWSWSYFKERRDDRKDYINLTRRQAHYGTPLTSDEQIRHEQVATKVAPADAWFYNSRVQHTKATTLVHQYIGCDHCCGRIGGPRIICLDCVFRDPDFTSVDLCDNEECIASRVTVYERPDLLSPHEPDHHLMKVYMVVHRRQYGRLDRQSRDALTRVEDVCKTLAERKINAEVGDQTLKVTSAKSSLPVDRPTFVELEGQSETTHPAPDPVLPQPTEAVVGETSTEKSVQTQLDELAGRITSLEALLRRLAEVHLPLEN</sequence>
<comment type="caution">
    <text evidence="1">The sequence shown here is derived from an EMBL/GenBank/DDBJ whole genome shotgun (WGS) entry which is preliminary data.</text>
</comment>
<proteinExistence type="predicted"/>
<accession>A0ACB8SYE6</accession>
<organism evidence="1 2">
    <name type="scientific">Artomyces pyxidatus</name>
    <dbReference type="NCBI Taxonomy" id="48021"/>
    <lineage>
        <taxon>Eukaryota</taxon>
        <taxon>Fungi</taxon>
        <taxon>Dikarya</taxon>
        <taxon>Basidiomycota</taxon>
        <taxon>Agaricomycotina</taxon>
        <taxon>Agaricomycetes</taxon>
        <taxon>Russulales</taxon>
        <taxon>Auriscalpiaceae</taxon>
        <taxon>Artomyces</taxon>
    </lineage>
</organism>
<evidence type="ECO:0000313" key="2">
    <source>
        <dbReference type="Proteomes" id="UP000814140"/>
    </source>
</evidence>
<name>A0ACB8SYE6_9AGAM</name>
<gene>
    <name evidence="1" type="ORF">BV25DRAFT_1917189</name>
</gene>
<reference evidence="1" key="2">
    <citation type="journal article" date="2022" name="New Phytol.">
        <title>Evolutionary transition to the ectomycorrhizal habit in the genomes of a hyperdiverse lineage of mushroom-forming fungi.</title>
        <authorList>
            <person name="Looney B."/>
            <person name="Miyauchi S."/>
            <person name="Morin E."/>
            <person name="Drula E."/>
            <person name="Courty P.E."/>
            <person name="Kohler A."/>
            <person name="Kuo A."/>
            <person name="LaButti K."/>
            <person name="Pangilinan J."/>
            <person name="Lipzen A."/>
            <person name="Riley R."/>
            <person name="Andreopoulos W."/>
            <person name="He G."/>
            <person name="Johnson J."/>
            <person name="Nolan M."/>
            <person name="Tritt A."/>
            <person name="Barry K.W."/>
            <person name="Grigoriev I.V."/>
            <person name="Nagy L.G."/>
            <person name="Hibbett D."/>
            <person name="Henrissat B."/>
            <person name="Matheny P.B."/>
            <person name="Labbe J."/>
            <person name="Martin F.M."/>
        </authorList>
    </citation>
    <scope>NUCLEOTIDE SEQUENCE</scope>
    <source>
        <strain evidence="1">HHB10654</strain>
    </source>
</reference>
<dbReference type="Proteomes" id="UP000814140">
    <property type="component" value="Unassembled WGS sequence"/>
</dbReference>
<dbReference type="EMBL" id="MU277214">
    <property type="protein sequence ID" value="KAI0061237.1"/>
    <property type="molecule type" value="Genomic_DNA"/>
</dbReference>
<reference evidence="1" key="1">
    <citation type="submission" date="2021-03" db="EMBL/GenBank/DDBJ databases">
        <authorList>
            <consortium name="DOE Joint Genome Institute"/>
            <person name="Ahrendt S."/>
            <person name="Looney B.P."/>
            <person name="Miyauchi S."/>
            <person name="Morin E."/>
            <person name="Drula E."/>
            <person name="Courty P.E."/>
            <person name="Chicoki N."/>
            <person name="Fauchery L."/>
            <person name="Kohler A."/>
            <person name="Kuo A."/>
            <person name="Labutti K."/>
            <person name="Pangilinan J."/>
            <person name="Lipzen A."/>
            <person name="Riley R."/>
            <person name="Andreopoulos W."/>
            <person name="He G."/>
            <person name="Johnson J."/>
            <person name="Barry K.W."/>
            <person name="Grigoriev I.V."/>
            <person name="Nagy L."/>
            <person name="Hibbett D."/>
            <person name="Henrissat B."/>
            <person name="Matheny P.B."/>
            <person name="Labbe J."/>
            <person name="Martin F."/>
        </authorList>
    </citation>
    <scope>NUCLEOTIDE SEQUENCE</scope>
    <source>
        <strain evidence="1">HHB10654</strain>
    </source>
</reference>